<accession>A0A2C9WH97</accession>
<evidence type="ECO:0008006" key="4">
    <source>
        <dbReference type="Google" id="ProtNLM"/>
    </source>
</evidence>
<evidence type="ECO:0000313" key="2">
    <source>
        <dbReference type="EMBL" id="OAY59395.1"/>
    </source>
</evidence>
<organism evidence="2 3">
    <name type="scientific">Manihot esculenta</name>
    <name type="common">Cassava</name>
    <name type="synonym">Jatropha manihot</name>
    <dbReference type="NCBI Taxonomy" id="3983"/>
    <lineage>
        <taxon>Eukaryota</taxon>
        <taxon>Viridiplantae</taxon>
        <taxon>Streptophyta</taxon>
        <taxon>Embryophyta</taxon>
        <taxon>Tracheophyta</taxon>
        <taxon>Spermatophyta</taxon>
        <taxon>Magnoliopsida</taxon>
        <taxon>eudicotyledons</taxon>
        <taxon>Gunneridae</taxon>
        <taxon>Pentapetalae</taxon>
        <taxon>rosids</taxon>
        <taxon>fabids</taxon>
        <taxon>Malpighiales</taxon>
        <taxon>Euphorbiaceae</taxon>
        <taxon>Crotonoideae</taxon>
        <taxon>Manihoteae</taxon>
        <taxon>Manihot</taxon>
    </lineage>
</organism>
<feature type="region of interest" description="Disordered" evidence="1">
    <location>
        <begin position="338"/>
        <end position="404"/>
    </location>
</feature>
<dbReference type="CDD" id="cd00167">
    <property type="entry name" value="SANT"/>
    <property type="match status" value="1"/>
</dbReference>
<protein>
    <recommendedName>
        <fullName evidence="4">Myb-like domain-containing protein</fullName>
    </recommendedName>
</protein>
<evidence type="ECO:0000256" key="1">
    <source>
        <dbReference type="SAM" id="MobiDB-lite"/>
    </source>
</evidence>
<dbReference type="Proteomes" id="UP000091857">
    <property type="component" value="Chromosome 1"/>
</dbReference>
<dbReference type="EMBL" id="CM004387">
    <property type="protein sequence ID" value="OAY59395.1"/>
    <property type="molecule type" value="Genomic_DNA"/>
</dbReference>
<dbReference type="SUPFAM" id="SSF46689">
    <property type="entry name" value="Homeodomain-like"/>
    <property type="match status" value="1"/>
</dbReference>
<dbReference type="AlphaFoldDB" id="A0A2C9WH97"/>
<evidence type="ECO:0000313" key="3">
    <source>
        <dbReference type="Proteomes" id="UP000091857"/>
    </source>
</evidence>
<dbReference type="InterPro" id="IPR001005">
    <property type="entry name" value="SANT/Myb"/>
</dbReference>
<feature type="compositionally biased region" description="Acidic residues" evidence="1">
    <location>
        <begin position="344"/>
        <end position="353"/>
    </location>
</feature>
<dbReference type="Gene3D" id="1.10.10.60">
    <property type="entry name" value="Homeodomain-like"/>
    <property type="match status" value="1"/>
</dbReference>
<dbReference type="OrthoDB" id="1908944at2759"/>
<gene>
    <name evidence="2" type="ORF">MANES_01G029100v8</name>
</gene>
<feature type="compositionally biased region" description="Acidic residues" evidence="1">
    <location>
        <begin position="366"/>
        <end position="386"/>
    </location>
</feature>
<dbReference type="PANTHER" id="PTHR46872">
    <property type="entry name" value="DNA BINDING PROTEIN"/>
    <property type="match status" value="1"/>
</dbReference>
<comment type="caution">
    <text evidence="2">The sequence shown here is derived from an EMBL/GenBank/DDBJ whole genome shotgun (WGS) entry which is preliminary data.</text>
</comment>
<dbReference type="GO" id="GO:0000118">
    <property type="term" value="C:histone deacetylase complex"/>
    <property type="evidence" value="ECO:0000318"/>
    <property type="project" value="GO_Central"/>
</dbReference>
<sequence>MGFKRPFDSEEFQELPFKQARQVDYSNKLTQFANLYKTASQGLDVTYNEGSFVKPQQHDTFENKSVDEEPSFAKDVEFSAPLSLVTSSSSDEDIGSGVAAYSSHSPEHPEFGFPQKLFPFGNAYSSYLDHSPRKQVPLGPNHQASIPMWGRHEKANPSEHDSVDPNRFSSLSGSDLICDDNEEKLMGTCIIPMPDTVSSADCNDEAGHGRTDCSCLDKGSIRCVRQHIVDAQEKLRKSLGPEKLMNLGFYDIGEEVTHNWSEEEQRVFHAVVYSNPASLGQNFWKHLSQVFPSRSTKEIVSYYFNVFMLRRRAAQNRSNFLDIDSDDDELHGINRGPFKVRVSDEDDDSDIESLDQYGHVDHGEDTLLEDDDTDDDDDDDDGDGDVEGNMGDVSGDATGEDSGVDYVSEAHDLNAFDGSRFDAVIEHVDNNAGSGEEDFTFQDDSCMSFELQADKFDSCDPVDAGAALQLSGVKGDDRECMPGNRDEYSDVVDQLYLLDSCDAKAWDARYTVPMKGVDLLPTCNIIEEIFGQGASNE</sequence>
<dbReference type="Gramene" id="Manes.01G029100.1.v8.1">
    <property type="protein sequence ID" value="Manes.01G029100.1.v8.1.CDS"/>
    <property type="gene ID" value="Manes.01G029100.v8.1"/>
</dbReference>
<keyword evidence="3" id="KW-1185">Reference proteome</keyword>
<dbReference type="PANTHER" id="PTHR46872:SF5">
    <property type="entry name" value="MYB-LIKE DOMAIN-CONTAINING PROTEIN"/>
    <property type="match status" value="1"/>
</dbReference>
<dbReference type="OMA" id="CMSFELH"/>
<proteinExistence type="predicted"/>
<name>A0A2C9WH97_MANES</name>
<dbReference type="InterPro" id="IPR009057">
    <property type="entry name" value="Homeodomain-like_sf"/>
</dbReference>
<reference evidence="3" key="1">
    <citation type="journal article" date="2016" name="Nat. Biotechnol.">
        <title>Sequencing wild and cultivated cassava and related species reveals extensive interspecific hybridization and genetic diversity.</title>
        <authorList>
            <person name="Bredeson J.V."/>
            <person name="Lyons J.B."/>
            <person name="Prochnik S.E."/>
            <person name="Wu G.A."/>
            <person name="Ha C.M."/>
            <person name="Edsinger-Gonzales E."/>
            <person name="Grimwood J."/>
            <person name="Schmutz J."/>
            <person name="Rabbi I.Y."/>
            <person name="Egesi C."/>
            <person name="Nauluvula P."/>
            <person name="Lebot V."/>
            <person name="Ndunguru J."/>
            <person name="Mkamilo G."/>
            <person name="Bart R.S."/>
            <person name="Setter T.L."/>
            <person name="Gleadow R.M."/>
            <person name="Kulakow P."/>
            <person name="Ferguson M.E."/>
            <person name="Rounsley S."/>
            <person name="Rokhsar D.S."/>
        </authorList>
    </citation>
    <scope>NUCLEOTIDE SEQUENCE [LARGE SCALE GENOMIC DNA]</scope>
    <source>
        <strain evidence="3">cv. AM560-2</strain>
    </source>
</reference>
<dbReference type="STRING" id="3983.A0A2C9WH97"/>